<dbReference type="SUPFAM" id="SSF53474">
    <property type="entry name" value="alpha/beta-Hydrolases"/>
    <property type="match status" value="1"/>
</dbReference>
<dbReference type="Proteomes" id="UP000027100">
    <property type="component" value="Unassembled WGS sequence"/>
</dbReference>
<accession>A0A062VCR9</accession>
<keyword evidence="1" id="KW-0732">Signal</keyword>
<sequence length="287" mass="29678">MPGMLKAAALSLALTATLIAPAYASPQTEAEMSMPQPAVHTFTSFDGTVISYQTLGEGPPVLLLHGFSGNAEVNWFGPGIAQKITAAGYMVIAPDLRGHGASPVADPDAPWPRDAIARDQIALAKHLGQKPYGVVGYSMGALSALRYHLLSRDGERLILGGIGDAAADEANTDRNTAFRAALDAAIAGEDTPAAKAMKARAKATGGTLEGFRAALAARLYTGRDLLETFALPTLVLTGDQDLDNGSGPKLAEIIPGADYVQLSGTHLSAVADPAFSEAIIAFLNAGR</sequence>
<evidence type="ECO:0000256" key="1">
    <source>
        <dbReference type="SAM" id="SignalP"/>
    </source>
</evidence>
<dbReference type="GO" id="GO:0016787">
    <property type="term" value="F:hydrolase activity"/>
    <property type="evidence" value="ECO:0007669"/>
    <property type="project" value="UniProtKB-KW"/>
</dbReference>
<dbReference type="Gene3D" id="3.40.50.1820">
    <property type="entry name" value="alpha/beta hydrolase"/>
    <property type="match status" value="1"/>
</dbReference>
<dbReference type="AlphaFoldDB" id="A0A062VCR9"/>
<dbReference type="Pfam" id="PF00561">
    <property type="entry name" value="Abhydrolase_1"/>
    <property type="match status" value="1"/>
</dbReference>
<dbReference type="PANTHER" id="PTHR43798">
    <property type="entry name" value="MONOACYLGLYCEROL LIPASE"/>
    <property type="match status" value="1"/>
</dbReference>
<feature type="chain" id="PRO_5001615226" evidence="1">
    <location>
        <begin position="25"/>
        <end position="287"/>
    </location>
</feature>
<organism evidence="3 4">
    <name type="scientific">Hyphomonas polymorpha PS728</name>
    <dbReference type="NCBI Taxonomy" id="1280954"/>
    <lineage>
        <taxon>Bacteria</taxon>
        <taxon>Pseudomonadati</taxon>
        <taxon>Pseudomonadota</taxon>
        <taxon>Alphaproteobacteria</taxon>
        <taxon>Hyphomonadales</taxon>
        <taxon>Hyphomonadaceae</taxon>
        <taxon>Hyphomonas</taxon>
    </lineage>
</organism>
<dbReference type="PATRIC" id="fig|1280954.3.peg.567"/>
<evidence type="ECO:0000259" key="2">
    <source>
        <dbReference type="Pfam" id="PF00561"/>
    </source>
</evidence>
<feature type="signal peptide" evidence="1">
    <location>
        <begin position="1"/>
        <end position="24"/>
    </location>
</feature>
<name>A0A062VCR9_9PROT</name>
<gene>
    <name evidence="3" type="ORF">HPO_02772</name>
</gene>
<evidence type="ECO:0000313" key="4">
    <source>
        <dbReference type="Proteomes" id="UP000027100"/>
    </source>
</evidence>
<dbReference type="RefSeq" id="WP_051612198.1">
    <property type="nucleotide sequence ID" value="NZ_ARYM01000002.1"/>
</dbReference>
<reference evidence="3 4" key="1">
    <citation type="journal article" date="2014" name="Antonie Van Leeuwenhoek">
        <title>Hyphomonas beringensis sp. nov. and Hyphomonas chukchiensis sp. nov., isolated from surface seawater of the Bering Sea and Chukchi Sea.</title>
        <authorList>
            <person name="Li C."/>
            <person name="Lai Q."/>
            <person name="Li G."/>
            <person name="Dong C."/>
            <person name="Wang J."/>
            <person name="Liao Y."/>
            <person name="Shao Z."/>
        </authorList>
    </citation>
    <scope>NUCLEOTIDE SEQUENCE [LARGE SCALE GENOMIC DNA]</scope>
    <source>
        <strain evidence="3 4">PS728</strain>
    </source>
</reference>
<dbReference type="eggNOG" id="COG0596">
    <property type="taxonomic scope" value="Bacteria"/>
</dbReference>
<proteinExistence type="predicted"/>
<dbReference type="STRING" id="1280954.HPO_02772"/>
<keyword evidence="3" id="KW-0378">Hydrolase</keyword>
<dbReference type="InterPro" id="IPR050266">
    <property type="entry name" value="AB_hydrolase_sf"/>
</dbReference>
<feature type="domain" description="AB hydrolase-1" evidence="2">
    <location>
        <begin position="59"/>
        <end position="151"/>
    </location>
</feature>
<keyword evidence="4" id="KW-1185">Reference proteome</keyword>
<comment type="caution">
    <text evidence="3">The sequence shown here is derived from an EMBL/GenBank/DDBJ whole genome shotgun (WGS) entry which is preliminary data.</text>
</comment>
<dbReference type="OrthoDB" id="9779853at2"/>
<evidence type="ECO:0000313" key="3">
    <source>
        <dbReference type="EMBL" id="KDA00302.1"/>
    </source>
</evidence>
<dbReference type="InterPro" id="IPR029058">
    <property type="entry name" value="AB_hydrolase_fold"/>
</dbReference>
<dbReference type="InterPro" id="IPR000073">
    <property type="entry name" value="AB_hydrolase_1"/>
</dbReference>
<dbReference type="EMBL" id="ARYM01000002">
    <property type="protein sequence ID" value="KDA00302.1"/>
    <property type="molecule type" value="Genomic_DNA"/>
</dbReference>
<protein>
    <submittedName>
        <fullName evidence="3">Alpha/beta fold family hydrolase</fullName>
    </submittedName>
</protein>